<evidence type="ECO:0000256" key="1">
    <source>
        <dbReference type="ARBA" id="ARBA00004123"/>
    </source>
</evidence>
<dbReference type="SMART" id="SM00512">
    <property type="entry name" value="Skp1"/>
    <property type="match status" value="1"/>
</dbReference>
<reference evidence="5 6" key="1">
    <citation type="submission" date="2019-06" db="EMBL/GenBank/DDBJ databases">
        <title>Discovery of a novel chromosome fission-fusion reversal in muntjac.</title>
        <authorList>
            <person name="Mudd A.B."/>
            <person name="Bredeson J.V."/>
            <person name="Baum R."/>
            <person name="Hockemeyer D."/>
            <person name="Rokhsar D.S."/>
        </authorList>
    </citation>
    <scope>NUCLEOTIDE SEQUENCE [LARGE SCALE GENOMIC DNA]</scope>
    <source>
        <strain evidence="5">UTSW_UCB_Mm</strain>
        <tissue evidence="5">Fibroblast cell line</tissue>
    </source>
</reference>
<organism evidence="5 6">
    <name type="scientific">Muntiacus muntjak</name>
    <name type="common">Barking deer</name>
    <name type="synonym">Indian muntjac</name>
    <dbReference type="NCBI Taxonomy" id="9888"/>
    <lineage>
        <taxon>Eukaryota</taxon>
        <taxon>Metazoa</taxon>
        <taxon>Chordata</taxon>
        <taxon>Craniata</taxon>
        <taxon>Vertebrata</taxon>
        <taxon>Euteleostomi</taxon>
        <taxon>Mammalia</taxon>
        <taxon>Eutheria</taxon>
        <taxon>Laurasiatheria</taxon>
        <taxon>Artiodactyla</taxon>
        <taxon>Ruminantia</taxon>
        <taxon>Pecora</taxon>
        <taxon>Cervidae</taxon>
        <taxon>Muntiacinae</taxon>
        <taxon>Muntiacus</taxon>
    </lineage>
</organism>
<gene>
    <name evidence="5" type="ORF">FD754_021309</name>
</gene>
<comment type="subcellular location">
    <subcellularLocation>
        <location evidence="1">Nucleus</location>
    </subcellularLocation>
</comment>
<dbReference type="FunFam" id="3.30.710.10:FF:000035">
    <property type="entry name" value="Elongin C transcription elongation factor"/>
    <property type="match status" value="1"/>
</dbReference>
<comment type="caution">
    <text evidence="5">The sequence shown here is derived from an EMBL/GenBank/DDBJ whole genome shotgun (WGS) entry which is preliminary data.</text>
</comment>
<dbReference type="CDD" id="cd18321">
    <property type="entry name" value="BTB_POZ_EloC"/>
    <property type="match status" value="1"/>
</dbReference>
<name>A0A5N3V5F6_MUNMU</name>
<dbReference type="EMBL" id="VCEA01000003">
    <property type="protein sequence ID" value="KAB0344383.1"/>
    <property type="molecule type" value="Genomic_DNA"/>
</dbReference>
<dbReference type="Gene3D" id="3.30.710.10">
    <property type="entry name" value="Potassium Channel Kv1.1, Chain A"/>
    <property type="match status" value="1"/>
</dbReference>
<dbReference type="PANTHER" id="PTHR20648">
    <property type="entry name" value="ELONGIN-C"/>
    <property type="match status" value="1"/>
</dbReference>
<dbReference type="InterPro" id="IPR011333">
    <property type="entry name" value="SKP1/BTB/POZ_sf"/>
</dbReference>
<dbReference type="GO" id="GO:0005634">
    <property type="term" value="C:nucleus"/>
    <property type="evidence" value="ECO:0007669"/>
    <property type="project" value="UniProtKB-SubCell"/>
</dbReference>
<sequence length="150" mass="16405">MESNDGNEKTYGGHESPDAMYVKSVSSDGHAAAAAKLLQSFPTLCDPTDGSPPGSTIPEILQVRTLEWVAISFSNSDCHEFIVEKEHELTSGTIKAMLSGPVNFREISSHVLPKVCMYFTYKVHSMKIPEFPITPEIALELLIAGNFLDC</sequence>
<dbReference type="AlphaFoldDB" id="A0A5N3V5F6"/>
<evidence type="ECO:0000313" key="6">
    <source>
        <dbReference type="Proteomes" id="UP000326458"/>
    </source>
</evidence>
<keyword evidence="4" id="KW-0539">Nucleus</keyword>
<comment type="similarity">
    <text evidence="2">Belongs to the SKP1 family.</text>
</comment>
<dbReference type="GO" id="GO:0006511">
    <property type="term" value="P:ubiquitin-dependent protein catabolic process"/>
    <property type="evidence" value="ECO:0007669"/>
    <property type="project" value="InterPro"/>
</dbReference>
<proteinExistence type="inferred from homology"/>
<dbReference type="InterPro" id="IPR001232">
    <property type="entry name" value="SKP1-like"/>
</dbReference>
<evidence type="ECO:0000256" key="2">
    <source>
        <dbReference type="ARBA" id="ARBA00009993"/>
    </source>
</evidence>
<dbReference type="InterPro" id="IPR039948">
    <property type="entry name" value="ELC1"/>
</dbReference>
<evidence type="ECO:0000256" key="4">
    <source>
        <dbReference type="ARBA" id="ARBA00023242"/>
    </source>
</evidence>
<keyword evidence="6" id="KW-1185">Reference proteome</keyword>
<evidence type="ECO:0000256" key="3">
    <source>
        <dbReference type="ARBA" id="ARBA00021347"/>
    </source>
</evidence>
<accession>A0A5N3V5F6</accession>
<evidence type="ECO:0000313" key="5">
    <source>
        <dbReference type="EMBL" id="KAB0344383.1"/>
    </source>
</evidence>
<protein>
    <recommendedName>
        <fullName evidence="3">Elongin-C</fullName>
    </recommendedName>
</protein>
<dbReference type="SUPFAM" id="SSF54695">
    <property type="entry name" value="POZ domain"/>
    <property type="match status" value="1"/>
</dbReference>
<dbReference type="Proteomes" id="UP000326458">
    <property type="component" value="Unassembled WGS sequence"/>
</dbReference>